<accession>A0A0D2FTV5</accession>
<evidence type="ECO:0000313" key="7">
    <source>
        <dbReference type="EMBL" id="KIW63484.1"/>
    </source>
</evidence>
<dbReference type="GO" id="GO:0016020">
    <property type="term" value="C:membrane"/>
    <property type="evidence" value="ECO:0007669"/>
    <property type="project" value="UniProtKB-SubCell"/>
</dbReference>
<dbReference type="Proteomes" id="UP000054266">
    <property type="component" value="Unassembled WGS sequence"/>
</dbReference>
<comment type="subcellular location">
    <subcellularLocation>
        <location evidence="1">Membrane</location>
        <topology evidence="1">Multi-pass membrane protein</topology>
    </subcellularLocation>
</comment>
<evidence type="ECO:0000256" key="5">
    <source>
        <dbReference type="ARBA" id="ARBA00023136"/>
    </source>
</evidence>
<dbReference type="AlphaFoldDB" id="A0A0D2FTV5"/>
<reference evidence="7 8" key="1">
    <citation type="submission" date="2015-01" db="EMBL/GenBank/DDBJ databases">
        <title>The Genome Sequence of Capronia semiimmersa CBS27337.</title>
        <authorList>
            <consortium name="The Broad Institute Genomics Platform"/>
            <person name="Cuomo C."/>
            <person name="de Hoog S."/>
            <person name="Gorbushina A."/>
            <person name="Stielow B."/>
            <person name="Teixiera M."/>
            <person name="Abouelleil A."/>
            <person name="Chapman S.B."/>
            <person name="Priest M."/>
            <person name="Young S.K."/>
            <person name="Wortman J."/>
            <person name="Nusbaum C."/>
            <person name="Birren B."/>
        </authorList>
    </citation>
    <scope>NUCLEOTIDE SEQUENCE [LARGE SCALE GENOMIC DNA]</scope>
    <source>
        <strain evidence="7 8">CBS 27337</strain>
    </source>
</reference>
<dbReference type="EMBL" id="KN846962">
    <property type="protein sequence ID" value="KIW63484.1"/>
    <property type="molecule type" value="Genomic_DNA"/>
</dbReference>
<gene>
    <name evidence="7" type="ORF">PV04_10316</name>
</gene>
<keyword evidence="2" id="KW-0813">Transport</keyword>
<dbReference type="PANTHER" id="PTHR43791:SF36">
    <property type="entry name" value="TRANSPORTER, PUTATIVE (AFU_ORTHOLOGUE AFUA_6G08340)-RELATED"/>
    <property type="match status" value="1"/>
</dbReference>
<evidence type="ECO:0000256" key="6">
    <source>
        <dbReference type="SAM" id="Phobius"/>
    </source>
</evidence>
<protein>
    <submittedName>
        <fullName evidence="7">Uncharacterized protein</fullName>
    </submittedName>
</protein>
<evidence type="ECO:0000256" key="4">
    <source>
        <dbReference type="ARBA" id="ARBA00022989"/>
    </source>
</evidence>
<keyword evidence="4 6" id="KW-1133">Transmembrane helix</keyword>
<keyword evidence="8" id="KW-1185">Reference proteome</keyword>
<dbReference type="PANTHER" id="PTHR43791">
    <property type="entry name" value="PERMEASE-RELATED"/>
    <property type="match status" value="1"/>
</dbReference>
<organism evidence="7 8">
    <name type="scientific">Phialophora macrospora</name>
    <dbReference type="NCBI Taxonomy" id="1851006"/>
    <lineage>
        <taxon>Eukaryota</taxon>
        <taxon>Fungi</taxon>
        <taxon>Dikarya</taxon>
        <taxon>Ascomycota</taxon>
        <taxon>Pezizomycotina</taxon>
        <taxon>Eurotiomycetes</taxon>
        <taxon>Chaetothyriomycetidae</taxon>
        <taxon>Chaetothyriales</taxon>
        <taxon>Herpotrichiellaceae</taxon>
        <taxon>Phialophora</taxon>
    </lineage>
</organism>
<proteinExistence type="predicted"/>
<evidence type="ECO:0000256" key="3">
    <source>
        <dbReference type="ARBA" id="ARBA00022692"/>
    </source>
</evidence>
<dbReference type="GO" id="GO:0022857">
    <property type="term" value="F:transmembrane transporter activity"/>
    <property type="evidence" value="ECO:0007669"/>
    <property type="project" value="TreeGrafter"/>
</dbReference>
<sequence>MESLAGQSLKLEILVENAENIEHALAAVLSNKRQHRLKFQVDLHVVTVISIILAISVIDRIDIGSARVLGMDDDIEDSKGARYSVCLLLFFLGYFLAVTPSNMMLVKVNADVWLNFS</sequence>
<evidence type="ECO:0000256" key="2">
    <source>
        <dbReference type="ARBA" id="ARBA00022448"/>
    </source>
</evidence>
<keyword evidence="3 6" id="KW-0812">Transmembrane</keyword>
<evidence type="ECO:0000256" key="1">
    <source>
        <dbReference type="ARBA" id="ARBA00004141"/>
    </source>
</evidence>
<dbReference type="HOGENOM" id="CLU_2084576_0_0_1"/>
<name>A0A0D2FTV5_9EURO</name>
<feature type="transmembrane region" description="Helical" evidence="6">
    <location>
        <begin position="41"/>
        <end position="61"/>
    </location>
</feature>
<feature type="transmembrane region" description="Helical" evidence="6">
    <location>
        <begin position="81"/>
        <end position="98"/>
    </location>
</feature>
<evidence type="ECO:0000313" key="8">
    <source>
        <dbReference type="Proteomes" id="UP000054266"/>
    </source>
</evidence>
<keyword evidence="5 6" id="KW-0472">Membrane</keyword>